<accession>A0ABD3C280</accession>
<dbReference type="AlphaFoldDB" id="A0ABD3C280"/>
<reference evidence="2" key="2">
    <citation type="submission" date="2024-11" db="EMBL/GenBank/DDBJ databases">
        <authorList>
            <person name="Burger M."/>
            <person name="Chory J."/>
        </authorList>
    </citation>
    <scope>NUCLEOTIDE SEQUENCE</scope>
    <source>
        <strain evidence="2">Tecolote</strain>
        <tissue evidence="2">Flower</tissue>
    </source>
</reference>
<evidence type="ECO:0000313" key="3">
    <source>
        <dbReference type="EMBL" id="KAL3625955.1"/>
    </source>
</evidence>
<keyword evidence="4" id="KW-1185">Reference proteome</keyword>
<reference evidence="3 4" key="1">
    <citation type="journal article" date="2024" name="IScience">
        <title>Strigolactones Initiate the Formation of Haustorium-like Structures in Castilleja.</title>
        <authorList>
            <person name="Buerger M."/>
            <person name="Peterson D."/>
            <person name="Chory J."/>
        </authorList>
    </citation>
    <scope>NUCLEOTIDE SEQUENCE [LARGE SCALE GENOMIC DNA]</scope>
    <source>
        <strain evidence="3">Tecolote</strain>
        <tissue evidence="3">Flower</tissue>
    </source>
</reference>
<protein>
    <submittedName>
        <fullName evidence="2">Uncharacterized protein</fullName>
    </submittedName>
</protein>
<proteinExistence type="predicted"/>
<dbReference type="EMBL" id="JAVIJP010000047">
    <property type="protein sequence ID" value="KAL3625955.1"/>
    <property type="molecule type" value="Genomic_DNA"/>
</dbReference>
<comment type="caution">
    <text evidence="2">The sequence shown here is derived from an EMBL/GenBank/DDBJ whole genome shotgun (WGS) entry which is preliminary data.</text>
</comment>
<feature type="compositionally biased region" description="Basic and acidic residues" evidence="1">
    <location>
        <begin position="174"/>
        <end position="187"/>
    </location>
</feature>
<feature type="region of interest" description="Disordered" evidence="1">
    <location>
        <begin position="168"/>
        <end position="197"/>
    </location>
</feature>
<organism evidence="2 4">
    <name type="scientific">Castilleja foliolosa</name>
    <dbReference type="NCBI Taxonomy" id="1961234"/>
    <lineage>
        <taxon>Eukaryota</taxon>
        <taxon>Viridiplantae</taxon>
        <taxon>Streptophyta</taxon>
        <taxon>Embryophyta</taxon>
        <taxon>Tracheophyta</taxon>
        <taxon>Spermatophyta</taxon>
        <taxon>Magnoliopsida</taxon>
        <taxon>eudicotyledons</taxon>
        <taxon>Gunneridae</taxon>
        <taxon>Pentapetalae</taxon>
        <taxon>asterids</taxon>
        <taxon>lamiids</taxon>
        <taxon>Lamiales</taxon>
        <taxon>Orobanchaceae</taxon>
        <taxon>Pedicularideae</taxon>
        <taxon>Castillejinae</taxon>
        <taxon>Castilleja</taxon>
    </lineage>
</organism>
<dbReference type="Proteomes" id="UP001632038">
    <property type="component" value="Unassembled WGS sequence"/>
</dbReference>
<dbReference type="PANTHER" id="PTHR33972">
    <property type="entry name" value="EXPRESSED PROTEIN"/>
    <property type="match status" value="1"/>
</dbReference>
<evidence type="ECO:0000256" key="1">
    <source>
        <dbReference type="SAM" id="MobiDB-lite"/>
    </source>
</evidence>
<name>A0ABD3C280_9LAMI</name>
<gene>
    <name evidence="3" type="ORF">CASFOL_029504</name>
    <name evidence="2" type="ORF">CASFOL_032307</name>
</gene>
<dbReference type="PANTHER" id="PTHR33972:SF26">
    <property type="match status" value="1"/>
</dbReference>
<dbReference type="EMBL" id="JAVIJP010000054">
    <property type="protein sequence ID" value="KAL3623491.1"/>
    <property type="molecule type" value="Genomic_DNA"/>
</dbReference>
<sequence>MAMSRFVSQSLSRSSPYYPAAALINHPRHHSSKSRRAQLNEVTEIDQADSGGEASAEIIALGIKRIEDAIHNIIVRRSAPDWLPFLPGYSYWVPPRASAVRRGRAASEHRAESMVDVIGKLSALGVKRNKGLQLDLLSEDENMSFTSTKGWPASSFYIGGTSPAHPIPAVVEQEAAKIQDSKDKEDNNTPNSEDEEG</sequence>
<evidence type="ECO:0000313" key="4">
    <source>
        <dbReference type="Proteomes" id="UP001632038"/>
    </source>
</evidence>
<evidence type="ECO:0000313" key="2">
    <source>
        <dbReference type="EMBL" id="KAL3623491.1"/>
    </source>
</evidence>